<accession>A0A3N4LGJ2</accession>
<evidence type="ECO:0000256" key="6">
    <source>
        <dbReference type="ARBA" id="ARBA00022801"/>
    </source>
</evidence>
<keyword evidence="3 11" id="KW-0645">Protease</keyword>
<dbReference type="PANTHER" id="PTHR46041">
    <property type="entry name" value="MITOCHONDRIAL INNER MEMBRANE PROTEASE SUBUNIT 2"/>
    <property type="match status" value="1"/>
</dbReference>
<proteinExistence type="inferred from homology"/>
<evidence type="ECO:0000256" key="10">
    <source>
        <dbReference type="PIRSR" id="PIRSR600223-1"/>
    </source>
</evidence>
<dbReference type="InterPro" id="IPR000223">
    <property type="entry name" value="Pept_S26A_signal_pept_1"/>
</dbReference>
<dbReference type="Proteomes" id="UP000267821">
    <property type="component" value="Unassembled WGS sequence"/>
</dbReference>
<dbReference type="Pfam" id="PF10502">
    <property type="entry name" value="Peptidase_S26"/>
    <property type="match status" value="1"/>
</dbReference>
<comment type="similarity">
    <text evidence="2">Belongs to the peptidase S26 family. IMP2 subfamily.</text>
</comment>
<dbReference type="GO" id="GO:0004252">
    <property type="term" value="F:serine-type endopeptidase activity"/>
    <property type="evidence" value="ECO:0007669"/>
    <property type="project" value="InterPro"/>
</dbReference>
<dbReference type="SUPFAM" id="SSF51306">
    <property type="entry name" value="LexA/Signal peptidase"/>
    <property type="match status" value="1"/>
</dbReference>
<keyword evidence="4" id="KW-0812">Transmembrane</keyword>
<evidence type="ECO:0000256" key="5">
    <source>
        <dbReference type="ARBA" id="ARBA00022792"/>
    </source>
</evidence>
<evidence type="ECO:0000313" key="13">
    <source>
        <dbReference type="EMBL" id="RPB22003.1"/>
    </source>
</evidence>
<keyword evidence="7" id="KW-1133">Transmembrane helix</keyword>
<dbReference type="GO" id="GO:0006465">
    <property type="term" value="P:signal peptide processing"/>
    <property type="evidence" value="ECO:0007669"/>
    <property type="project" value="InterPro"/>
</dbReference>
<dbReference type="CDD" id="cd06530">
    <property type="entry name" value="S26_SPase_I"/>
    <property type="match status" value="1"/>
</dbReference>
<feature type="active site" evidence="10">
    <location>
        <position position="57"/>
    </location>
</feature>
<evidence type="ECO:0000259" key="12">
    <source>
        <dbReference type="Pfam" id="PF10502"/>
    </source>
</evidence>
<sequence length="230" mass="25300">MTHPPGGPQNLPPPPSPPRWTRLPSPLRLPLRLLLWTPALIFVTDHVLSLAWVRGRSMSPTLSPQHTHPTTNRDCVLTWKWRVREHNPPLSRGEVIVFRLPSDPEKGVVKRVVGVEGDLVRLRRNARVLDGLERDGMGGGGFAMAVEGVVEVPTGHLWVEGDEGFHSRDSNDYGPIPKGLVTARVKYIVWPPSRVGRVDDTPIEARGGRRAVVVKAEERGGYGGGGVVVF</sequence>
<keyword evidence="8 11" id="KW-0496">Mitochondrion</keyword>
<dbReference type="InterPro" id="IPR019533">
    <property type="entry name" value="Peptidase_S26"/>
</dbReference>
<dbReference type="InterPro" id="IPR037730">
    <property type="entry name" value="IMP2"/>
</dbReference>
<evidence type="ECO:0000256" key="7">
    <source>
        <dbReference type="ARBA" id="ARBA00022989"/>
    </source>
</evidence>
<protein>
    <recommendedName>
        <fullName evidence="11">Mitochondrial inner membrane protease subunit</fullName>
        <ecNumber evidence="11">3.4.21.-</ecNumber>
    </recommendedName>
</protein>
<dbReference type="PANTHER" id="PTHR46041:SF2">
    <property type="entry name" value="MITOCHONDRIAL INNER MEMBRANE PROTEASE SUBUNIT 2"/>
    <property type="match status" value="1"/>
</dbReference>
<evidence type="ECO:0000256" key="1">
    <source>
        <dbReference type="ARBA" id="ARBA00004434"/>
    </source>
</evidence>
<gene>
    <name evidence="13" type="ORF">L211DRAFT_357316</name>
</gene>
<organism evidence="13 14">
    <name type="scientific">Terfezia boudieri ATCC MYA-4762</name>
    <dbReference type="NCBI Taxonomy" id="1051890"/>
    <lineage>
        <taxon>Eukaryota</taxon>
        <taxon>Fungi</taxon>
        <taxon>Dikarya</taxon>
        <taxon>Ascomycota</taxon>
        <taxon>Pezizomycotina</taxon>
        <taxon>Pezizomycetes</taxon>
        <taxon>Pezizales</taxon>
        <taxon>Pezizaceae</taxon>
        <taxon>Terfezia</taxon>
    </lineage>
</organism>
<keyword evidence="6 11" id="KW-0378">Hydrolase</keyword>
<evidence type="ECO:0000256" key="9">
    <source>
        <dbReference type="ARBA" id="ARBA00023136"/>
    </source>
</evidence>
<dbReference type="GO" id="GO:0042720">
    <property type="term" value="C:mitochondrial inner membrane peptidase complex"/>
    <property type="evidence" value="ECO:0007669"/>
    <property type="project" value="InterPro"/>
</dbReference>
<evidence type="ECO:0000256" key="4">
    <source>
        <dbReference type="ARBA" id="ARBA00022692"/>
    </source>
</evidence>
<keyword evidence="14" id="KW-1185">Reference proteome</keyword>
<feature type="active site" evidence="10">
    <location>
        <position position="110"/>
    </location>
</feature>
<dbReference type="InParanoid" id="A0A3N4LGJ2"/>
<dbReference type="NCBIfam" id="TIGR02227">
    <property type="entry name" value="sigpep_I_bact"/>
    <property type="match status" value="1"/>
</dbReference>
<dbReference type="EMBL" id="ML121555">
    <property type="protein sequence ID" value="RPB22003.1"/>
    <property type="molecule type" value="Genomic_DNA"/>
</dbReference>
<keyword evidence="9" id="KW-0472">Membrane</keyword>
<name>A0A3N4LGJ2_9PEZI</name>
<evidence type="ECO:0000256" key="11">
    <source>
        <dbReference type="RuleBase" id="RU362041"/>
    </source>
</evidence>
<evidence type="ECO:0000313" key="14">
    <source>
        <dbReference type="Proteomes" id="UP000267821"/>
    </source>
</evidence>
<feature type="domain" description="Peptidase S26" evidence="12">
    <location>
        <begin position="39"/>
        <end position="190"/>
    </location>
</feature>
<dbReference type="OrthoDB" id="9996127at2759"/>
<dbReference type="EC" id="3.4.21.-" evidence="11"/>
<dbReference type="InterPro" id="IPR036286">
    <property type="entry name" value="LexA/Signal_pep-like_sf"/>
</dbReference>
<reference evidence="13 14" key="1">
    <citation type="journal article" date="2018" name="Nat. Ecol. Evol.">
        <title>Pezizomycetes genomes reveal the molecular basis of ectomycorrhizal truffle lifestyle.</title>
        <authorList>
            <person name="Murat C."/>
            <person name="Payen T."/>
            <person name="Noel B."/>
            <person name="Kuo A."/>
            <person name="Morin E."/>
            <person name="Chen J."/>
            <person name="Kohler A."/>
            <person name="Krizsan K."/>
            <person name="Balestrini R."/>
            <person name="Da Silva C."/>
            <person name="Montanini B."/>
            <person name="Hainaut M."/>
            <person name="Levati E."/>
            <person name="Barry K.W."/>
            <person name="Belfiori B."/>
            <person name="Cichocki N."/>
            <person name="Clum A."/>
            <person name="Dockter R.B."/>
            <person name="Fauchery L."/>
            <person name="Guy J."/>
            <person name="Iotti M."/>
            <person name="Le Tacon F."/>
            <person name="Lindquist E.A."/>
            <person name="Lipzen A."/>
            <person name="Malagnac F."/>
            <person name="Mello A."/>
            <person name="Molinier V."/>
            <person name="Miyauchi S."/>
            <person name="Poulain J."/>
            <person name="Riccioni C."/>
            <person name="Rubini A."/>
            <person name="Sitrit Y."/>
            <person name="Splivallo R."/>
            <person name="Traeger S."/>
            <person name="Wang M."/>
            <person name="Zifcakova L."/>
            <person name="Wipf D."/>
            <person name="Zambonelli A."/>
            <person name="Paolocci F."/>
            <person name="Nowrousian M."/>
            <person name="Ottonello S."/>
            <person name="Baldrian P."/>
            <person name="Spatafora J.W."/>
            <person name="Henrissat B."/>
            <person name="Nagy L.G."/>
            <person name="Aury J.M."/>
            <person name="Wincker P."/>
            <person name="Grigoriev I.V."/>
            <person name="Bonfante P."/>
            <person name="Martin F.M."/>
        </authorList>
    </citation>
    <scope>NUCLEOTIDE SEQUENCE [LARGE SCALE GENOMIC DNA]</scope>
    <source>
        <strain evidence="13 14">ATCC MYA-4762</strain>
    </source>
</reference>
<dbReference type="PRINTS" id="PR00727">
    <property type="entry name" value="LEADERPTASE"/>
</dbReference>
<evidence type="ECO:0000256" key="3">
    <source>
        <dbReference type="ARBA" id="ARBA00022670"/>
    </source>
</evidence>
<dbReference type="STRING" id="1051890.A0A3N4LGJ2"/>
<evidence type="ECO:0000256" key="8">
    <source>
        <dbReference type="ARBA" id="ARBA00023128"/>
    </source>
</evidence>
<keyword evidence="5 11" id="KW-0999">Mitochondrion inner membrane</keyword>
<dbReference type="AlphaFoldDB" id="A0A3N4LGJ2"/>
<dbReference type="GO" id="GO:0006627">
    <property type="term" value="P:protein processing involved in protein targeting to mitochondrion"/>
    <property type="evidence" value="ECO:0007669"/>
    <property type="project" value="InterPro"/>
</dbReference>
<dbReference type="Gene3D" id="2.10.109.10">
    <property type="entry name" value="Umud Fragment, subunit A"/>
    <property type="match status" value="1"/>
</dbReference>
<comment type="subcellular location">
    <subcellularLocation>
        <location evidence="1">Mitochondrion inner membrane</location>
        <topology evidence="1">Single-pass membrane protein</topology>
    </subcellularLocation>
</comment>
<evidence type="ECO:0000256" key="2">
    <source>
        <dbReference type="ARBA" id="ARBA00007066"/>
    </source>
</evidence>
<dbReference type="FunCoup" id="A0A3N4LGJ2">
    <property type="interactions" value="337"/>
</dbReference>